<feature type="compositionally biased region" description="Low complexity" evidence="1">
    <location>
        <begin position="161"/>
        <end position="177"/>
    </location>
</feature>
<protein>
    <submittedName>
        <fullName evidence="4">Transcriptional regulatory protein, putative</fullName>
    </submittedName>
</protein>
<evidence type="ECO:0000259" key="2">
    <source>
        <dbReference type="PROSITE" id="PS50048"/>
    </source>
</evidence>
<proteinExistence type="predicted"/>
<dbReference type="InterPro" id="IPR052400">
    <property type="entry name" value="Zn2-C6_fungal_TF"/>
</dbReference>
<dbReference type="VEuPathDB" id="FungiDB:CD36_33150"/>
<feature type="compositionally biased region" description="Low complexity" evidence="1">
    <location>
        <begin position="13"/>
        <end position="39"/>
    </location>
</feature>
<dbReference type="GeneID" id="8049410"/>
<dbReference type="SUPFAM" id="SSF57701">
    <property type="entry name" value="Zn2/Cys6 DNA-binding domain"/>
    <property type="match status" value="1"/>
</dbReference>
<reference evidence="4 5" key="1">
    <citation type="journal article" date="2009" name="Genome Res.">
        <title>Comparative genomics of the fungal pathogens Candida dubliniensis and Candida albicans.</title>
        <authorList>
            <person name="Jackson A.P."/>
            <person name="Gamble J.A."/>
            <person name="Yeomans T."/>
            <person name="Moran G.P."/>
            <person name="Saunders D."/>
            <person name="Harris D."/>
            <person name="Aslett M."/>
            <person name="Barrell J.F."/>
            <person name="Butler G."/>
            <person name="Citiulo F."/>
            <person name="Coleman D.C."/>
            <person name="de Groot P.W.J."/>
            <person name="Goodwin T.J."/>
            <person name="Quail M.A."/>
            <person name="McQuillan J."/>
            <person name="Munro C.A."/>
            <person name="Pain A."/>
            <person name="Poulter R.T."/>
            <person name="Rajandream M.A."/>
            <person name="Renauld H."/>
            <person name="Spiering M.J."/>
            <person name="Tivey A."/>
            <person name="Gow N.A.R."/>
            <person name="Barrell B."/>
            <person name="Sullivan D.J."/>
            <person name="Berriman M."/>
        </authorList>
    </citation>
    <scope>NUCLEOTIDE SEQUENCE [LARGE SCALE GENOMIC DNA]</scope>
    <source>
        <strain evidence="5">CD36 / ATCC MYA-646 / CBS 7987 / NCPF 3949 / NRRL Y-17841</strain>
    </source>
</reference>
<dbReference type="RefSeq" id="XP_002422261.1">
    <property type="nucleotide sequence ID" value="XM_002422216.1"/>
</dbReference>
<organism evidence="4 5">
    <name type="scientific">Candida dubliniensis (strain CD36 / ATCC MYA-646 / CBS 7987 / NCPF 3949 / NRRL Y-17841)</name>
    <name type="common">Yeast</name>
    <dbReference type="NCBI Taxonomy" id="573826"/>
    <lineage>
        <taxon>Eukaryota</taxon>
        <taxon>Fungi</taxon>
        <taxon>Dikarya</taxon>
        <taxon>Ascomycota</taxon>
        <taxon>Saccharomycotina</taxon>
        <taxon>Pichiomycetes</taxon>
        <taxon>Debaryomycetaceae</taxon>
        <taxon>Candida/Lodderomyces clade</taxon>
        <taxon>Candida</taxon>
    </lineage>
</organism>
<keyword evidence="5" id="KW-1185">Reference proteome</keyword>
<dbReference type="CDD" id="cd00067">
    <property type="entry name" value="GAL4"/>
    <property type="match status" value="1"/>
</dbReference>
<dbReference type="Pfam" id="PF00172">
    <property type="entry name" value="Zn_clus"/>
    <property type="match status" value="1"/>
</dbReference>
<dbReference type="GO" id="GO:0000981">
    <property type="term" value="F:DNA-binding transcription factor activity, RNA polymerase II-specific"/>
    <property type="evidence" value="ECO:0007669"/>
    <property type="project" value="InterPro"/>
</dbReference>
<name>B9WMF2_CANDC</name>
<evidence type="ECO:0000313" key="4">
    <source>
        <dbReference type="EMBL" id="CAX40265.1"/>
    </source>
</evidence>
<accession>B9WMF2</accession>
<dbReference type="PROSITE" id="PS00463">
    <property type="entry name" value="ZN2_CY6_FUNGAL_1"/>
    <property type="match status" value="1"/>
</dbReference>
<evidence type="ECO:0000313" key="5">
    <source>
        <dbReference type="Proteomes" id="UP000002605"/>
    </source>
</evidence>
<feature type="region of interest" description="Disordered" evidence="1">
    <location>
        <begin position="1"/>
        <end position="111"/>
    </location>
</feature>
<dbReference type="PANTHER" id="PTHR47657">
    <property type="entry name" value="STEROL REGULATORY ELEMENT-BINDING PROTEIN ECM22"/>
    <property type="match status" value="1"/>
</dbReference>
<feature type="compositionally biased region" description="Basic residues" evidence="1">
    <location>
        <begin position="190"/>
        <end position="201"/>
    </location>
</feature>
<evidence type="ECO:0000256" key="1">
    <source>
        <dbReference type="SAM" id="MobiDB-lite"/>
    </source>
</evidence>
<feature type="domain" description="Zn(2)-C6 fungal-type" evidence="2">
    <location>
        <begin position="113"/>
        <end position="143"/>
    </location>
</feature>
<dbReference type="AlphaFoldDB" id="B9WMF2"/>
<dbReference type="InterPro" id="IPR001138">
    <property type="entry name" value="Zn2Cys6_DnaBD"/>
</dbReference>
<feature type="region of interest" description="Disordered" evidence="1">
    <location>
        <begin position="264"/>
        <end position="293"/>
    </location>
</feature>
<dbReference type="PANTHER" id="PTHR47657:SF7">
    <property type="entry name" value="STEROL REGULATORY ELEMENT-BINDING PROTEIN ECM22"/>
    <property type="match status" value="1"/>
</dbReference>
<dbReference type="OrthoDB" id="416217at2759"/>
<feature type="compositionally biased region" description="Basic residues" evidence="1">
    <location>
        <begin position="101"/>
        <end position="110"/>
    </location>
</feature>
<dbReference type="KEGG" id="cdu:CD36_33150"/>
<feature type="region of interest" description="Disordered" evidence="1">
    <location>
        <begin position="161"/>
        <end position="224"/>
    </location>
</feature>
<sequence>MGESPPLLDSHSQHQTSLTHSSTQNQNEMSSNTSSSNSQLPKTQNKTSMAQSSGNPLTLDEQAILSKQLSKSKRKSAAKSTTANIVNNNNNNDAPKELGKKSKRRKHKNSKLGCANCKERRVKCLENLPSCTNCIKHRVKCAYLDYTEDQLNEFKKAKLLQESQEQQQEQQPHQLQESDSEANDQQPLKTNKKVLKPKKSRAATSFSYGQAKSSSSVPSVSVAGSSTGLTNGEVFQQQRQHHSVPNIGTNFNTLAAAVASSSSSSSSSASSVIVNNEDAEPSPVPRSNNESRVNLLPEGNEFQILFPAYPDSADFPATNSPSRFSTPLERSAVSNAFNMKHSRSQSTSGNSLPNSLNLPVNFKYTSHPAVDYDARLKQLLKTIGPMILKGTSGLSQIRDIYSTWLNSFIYKAFTSDLMFYCLLNLTTNFLITNCFSDSNKHLQNSGSLTPNSRSLQLAHIRTDCTNRSLQYYAYTIKGLGIVLNDENTDPDLTGSVSYILSLMSVYDTQATLNSIICFRNGLFSIFKHNDIAYEKIDPNTKVLIPTHKKLMVNIVMSIYLPGYDSNFLKEYQQLLVRFGELIIPLLHHHNSTNTAGGAQEMVSFVESNYSHLLSFTNDCLNHYISEINNTLSDINSQEELLFQMIYRWVRFFPARLIGSRKKSDPLEKMLYLFYKVFKKSLFAIFPQVKFFFLRDFDSPLMLDVFASDNDYDIFVEELEHPINNCLPPELYEPILNELKSMSSYLIRVITYLQLRLNKLYKYLVVDSGIDRMKQIHGDILQWGNSITDITKTRNEFKQLLGLEEVCVTSFINKVIREENYPTRKGKPKTSETEHSLAAGANIVDFMTLQPSGLLINDFDPRQ</sequence>
<feature type="compositionally biased region" description="Polar residues" evidence="1">
    <location>
        <begin position="40"/>
        <end position="56"/>
    </location>
</feature>
<dbReference type="eggNOG" id="ENOG502SVEY">
    <property type="taxonomic scope" value="Eukaryota"/>
</dbReference>
<dbReference type="EMBL" id="FM992695">
    <property type="protein sequence ID" value="CAX40265.1"/>
    <property type="molecule type" value="Genomic_DNA"/>
</dbReference>
<dbReference type="Proteomes" id="UP000002605">
    <property type="component" value="Chromosome R"/>
</dbReference>
<dbReference type="Gene3D" id="4.10.240.10">
    <property type="entry name" value="Zn(2)-C6 fungal-type DNA-binding domain"/>
    <property type="match status" value="1"/>
</dbReference>
<dbReference type="SMART" id="SM00066">
    <property type="entry name" value="GAL4"/>
    <property type="match status" value="1"/>
</dbReference>
<evidence type="ECO:0000313" key="3">
    <source>
        <dbReference type="CGD" id="CAL0000170737"/>
    </source>
</evidence>
<dbReference type="GO" id="GO:0008270">
    <property type="term" value="F:zinc ion binding"/>
    <property type="evidence" value="ECO:0007669"/>
    <property type="project" value="InterPro"/>
</dbReference>
<feature type="compositionally biased region" description="Polar residues" evidence="1">
    <location>
        <begin position="202"/>
        <end position="212"/>
    </location>
</feature>
<dbReference type="InterPro" id="IPR036864">
    <property type="entry name" value="Zn2-C6_fun-type_DNA-bd_sf"/>
</dbReference>
<gene>
    <name evidence="3" type="ordered locus">Cd36_33150</name>
    <name evidence="4" type="ORF">CD36_33150</name>
</gene>
<dbReference type="PROSITE" id="PS50048">
    <property type="entry name" value="ZN2_CY6_FUNGAL_2"/>
    <property type="match status" value="1"/>
</dbReference>
<dbReference type="CGD" id="CAL0000170737">
    <property type="gene designation" value="Cd36_33150"/>
</dbReference>
<dbReference type="HOGENOM" id="CLU_009505_0_0_1"/>
<feature type="compositionally biased region" description="Low complexity" evidence="1">
    <location>
        <begin position="213"/>
        <end position="224"/>
    </location>
</feature>